<name>A0A1N6I9G1_9BURK</name>
<dbReference type="Proteomes" id="UP000185151">
    <property type="component" value="Unassembled WGS sequence"/>
</dbReference>
<gene>
    <name evidence="1" type="ORF">SAMN05444165_1951</name>
</gene>
<evidence type="ECO:0000313" key="1">
    <source>
        <dbReference type="EMBL" id="SIO28605.1"/>
    </source>
</evidence>
<dbReference type="EMBL" id="FSRU01000001">
    <property type="protein sequence ID" value="SIO28605.1"/>
    <property type="molecule type" value="Genomic_DNA"/>
</dbReference>
<accession>A0A1N6I9G1</accession>
<sequence length="368" mass="42113">MTDWFKIIVNDEMVSEKLRTFLDIAYTEERALLSEWISEFVVKDGLIKTMKQFQITFHDVLWEIYLNKVFLVSKFMIVDGRASPDFDLLKNGTHTFVEAVIANIGLESRKESDRNISDVYAENNYPDILDESIVRISNAIGFKLEIYAKKYQDVVKESPFVVAVGDFGQVNYGQSYYLPMLGVLYNAYFDPSDKRDLLIHCEDNYGREYKYLDRITKYNGSELDLGLFSSDKNSHISAIMYSCTLTLGKLTSLSKNHSPFDKCIKIVFEVYMGELHIARFSGSNSDESIADGLFVFHNPFAKVPLDEDSINAEGVTHVFFDAENSEITIKASSARMLKRRFVAMKDMAPTLIPGFHEMEWLPVIPNGR</sequence>
<protein>
    <submittedName>
        <fullName evidence="1">Uncharacterized protein</fullName>
    </submittedName>
</protein>
<proteinExistence type="predicted"/>
<dbReference type="AlphaFoldDB" id="A0A1N6I9G1"/>
<organism evidence="1 2">
    <name type="scientific">Paraburkholderia phenazinium</name>
    <dbReference type="NCBI Taxonomy" id="60549"/>
    <lineage>
        <taxon>Bacteria</taxon>
        <taxon>Pseudomonadati</taxon>
        <taxon>Pseudomonadota</taxon>
        <taxon>Betaproteobacteria</taxon>
        <taxon>Burkholderiales</taxon>
        <taxon>Burkholderiaceae</taxon>
        <taxon>Paraburkholderia</taxon>
    </lineage>
</organism>
<reference evidence="1 2" key="1">
    <citation type="submission" date="2016-11" db="EMBL/GenBank/DDBJ databases">
        <authorList>
            <person name="Jaros S."/>
            <person name="Januszkiewicz K."/>
            <person name="Wedrychowicz H."/>
        </authorList>
    </citation>
    <scope>NUCLEOTIDE SEQUENCE [LARGE SCALE GENOMIC DNA]</scope>
    <source>
        <strain evidence="1 2">GAS95</strain>
    </source>
</reference>
<evidence type="ECO:0000313" key="2">
    <source>
        <dbReference type="Proteomes" id="UP000185151"/>
    </source>
</evidence>
<keyword evidence="2" id="KW-1185">Reference proteome</keyword>